<dbReference type="Proteomes" id="UP000005713">
    <property type="component" value="Unassembled WGS sequence"/>
</dbReference>
<dbReference type="SUPFAM" id="SSF46785">
    <property type="entry name" value="Winged helix' DNA-binding domain"/>
    <property type="match status" value="1"/>
</dbReference>
<dbReference type="GO" id="GO:0003700">
    <property type="term" value="F:DNA-binding transcription factor activity"/>
    <property type="evidence" value="ECO:0007669"/>
    <property type="project" value="InterPro"/>
</dbReference>
<dbReference type="InterPro" id="IPR036388">
    <property type="entry name" value="WH-like_DNA-bd_sf"/>
</dbReference>
<dbReference type="PROSITE" id="PS50995">
    <property type="entry name" value="HTH_MARR_2"/>
    <property type="match status" value="1"/>
</dbReference>
<keyword evidence="3" id="KW-1185">Reference proteome</keyword>
<dbReference type="eggNOG" id="COG1846">
    <property type="taxonomic scope" value="Bacteria"/>
</dbReference>
<dbReference type="PANTHER" id="PTHR33164">
    <property type="entry name" value="TRANSCRIPTIONAL REGULATOR, MARR FAMILY"/>
    <property type="match status" value="1"/>
</dbReference>
<dbReference type="Pfam" id="PF12802">
    <property type="entry name" value="MarR_2"/>
    <property type="match status" value="1"/>
</dbReference>
<dbReference type="PRINTS" id="PR00598">
    <property type="entry name" value="HTHMARR"/>
</dbReference>
<dbReference type="InterPro" id="IPR039422">
    <property type="entry name" value="MarR/SlyA-like"/>
</dbReference>
<dbReference type="Gene3D" id="1.10.10.10">
    <property type="entry name" value="Winged helix-like DNA-binding domain superfamily/Winged helix DNA-binding domain"/>
    <property type="match status" value="1"/>
</dbReference>
<name>A3K7T9_SAGS3</name>
<reference evidence="2 3" key="1">
    <citation type="submission" date="2006-06" db="EMBL/GenBank/DDBJ databases">
        <authorList>
            <person name="Moran M.A."/>
            <person name="Ferriera S."/>
            <person name="Johnson J."/>
            <person name="Kravitz S."/>
            <person name="Beeson K."/>
            <person name="Sutton G."/>
            <person name="Rogers Y.-H."/>
            <person name="Friedman R."/>
            <person name="Frazier M."/>
            <person name="Venter J.C."/>
        </authorList>
    </citation>
    <scope>NUCLEOTIDE SEQUENCE [LARGE SCALE GENOMIC DNA]</scope>
    <source>
        <strain evidence="2 3">E-37</strain>
    </source>
</reference>
<dbReference type="GO" id="GO:0006950">
    <property type="term" value="P:response to stress"/>
    <property type="evidence" value="ECO:0007669"/>
    <property type="project" value="TreeGrafter"/>
</dbReference>
<dbReference type="OrthoDB" id="7063965at2"/>
<evidence type="ECO:0000259" key="1">
    <source>
        <dbReference type="PROSITE" id="PS50995"/>
    </source>
</evidence>
<dbReference type="EMBL" id="AAYA01000013">
    <property type="protein sequence ID" value="EBA06711.1"/>
    <property type="molecule type" value="Genomic_DNA"/>
</dbReference>
<evidence type="ECO:0000313" key="2">
    <source>
        <dbReference type="EMBL" id="EBA06711.1"/>
    </source>
</evidence>
<dbReference type="AlphaFoldDB" id="A3K7T9"/>
<proteinExistence type="predicted"/>
<organism evidence="2 3">
    <name type="scientific">Sagittula stellata (strain ATCC 700073 / DSM 11524 / E-37)</name>
    <dbReference type="NCBI Taxonomy" id="388399"/>
    <lineage>
        <taxon>Bacteria</taxon>
        <taxon>Pseudomonadati</taxon>
        <taxon>Pseudomonadota</taxon>
        <taxon>Alphaproteobacteria</taxon>
        <taxon>Rhodobacterales</taxon>
        <taxon>Roseobacteraceae</taxon>
        <taxon>Sagittula</taxon>
    </lineage>
</organism>
<gene>
    <name evidence="2" type="ORF">SSE37_02450</name>
</gene>
<accession>A3K7T9</accession>
<comment type="caution">
    <text evidence="2">The sequence shown here is derived from an EMBL/GenBank/DDBJ whole genome shotgun (WGS) entry which is preliminary data.</text>
</comment>
<sequence>MTVRDPAQDTSDYRKDETRLWLSVLDAYNFVYPELNRQLKERSGISVSKFDVLAQLKRYPDGLSMGDLSARLKVSNGNVSGLVNRLRKDGLVDRSMSAEDRRSFVAVLTDAGQQRFEEAAKVHAAVLSECFRHLNAEDLAETTGVLKAIIRKPRDKGIPAND</sequence>
<dbReference type="InterPro" id="IPR036390">
    <property type="entry name" value="WH_DNA-bd_sf"/>
</dbReference>
<evidence type="ECO:0000313" key="3">
    <source>
        <dbReference type="Proteomes" id="UP000005713"/>
    </source>
</evidence>
<dbReference type="SMART" id="SM00347">
    <property type="entry name" value="HTH_MARR"/>
    <property type="match status" value="1"/>
</dbReference>
<dbReference type="PANTHER" id="PTHR33164:SF57">
    <property type="entry name" value="MARR-FAMILY TRANSCRIPTIONAL REGULATOR"/>
    <property type="match status" value="1"/>
</dbReference>
<feature type="domain" description="HTH marR-type" evidence="1">
    <location>
        <begin position="17"/>
        <end position="151"/>
    </location>
</feature>
<protein>
    <submittedName>
        <fullName evidence="2">Transcriptional regulator, MarR family protein</fullName>
    </submittedName>
</protein>
<dbReference type="RefSeq" id="WP_005861883.1">
    <property type="nucleotide sequence ID" value="NZ_AAYA01000013.1"/>
</dbReference>
<dbReference type="InterPro" id="IPR000835">
    <property type="entry name" value="HTH_MarR-typ"/>
</dbReference>